<organism evidence="2 3">
    <name type="scientific">Candidatus Gottesmanbacteria bacterium RBG_16_37_8</name>
    <dbReference type="NCBI Taxonomy" id="1798371"/>
    <lineage>
        <taxon>Bacteria</taxon>
        <taxon>Candidatus Gottesmaniibacteriota</taxon>
    </lineage>
</organism>
<proteinExistence type="predicted"/>
<dbReference type="EMBL" id="MFJA01000070">
    <property type="protein sequence ID" value="OGG02223.1"/>
    <property type="molecule type" value="Genomic_DNA"/>
</dbReference>
<gene>
    <name evidence="2" type="ORF">A2W14_02520</name>
</gene>
<keyword evidence="1" id="KW-0812">Transmembrane</keyword>
<keyword evidence="1" id="KW-1133">Transmembrane helix</keyword>
<evidence type="ECO:0000313" key="3">
    <source>
        <dbReference type="Proteomes" id="UP000176665"/>
    </source>
</evidence>
<comment type="caution">
    <text evidence="2">The sequence shown here is derived from an EMBL/GenBank/DDBJ whole genome shotgun (WGS) entry which is preliminary data.</text>
</comment>
<name>A0A1F5YQ76_9BACT</name>
<protein>
    <submittedName>
        <fullName evidence="2">Uncharacterized protein</fullName>
    </submittedName>
</protein>
<dbReference type="AlphaFoldDB" id="A0A1F5YQ76"/>
<evidence type="ECO:0000313" key="2">
    <source>
        <dbReference type="EMBL" id="OGG02223.1"/>
    </source>
</evidence>
<accession>A0A1F5YQ76</accession>
<keyword evidence="1" id="KW-0472">Membrane</keyword>
<sequence length="66" mass="8092">MFFPKFFAMYRERRSILKYFSVFSGLIIIGFGLVLILNKYGDFINFYYSILKYWPINWSMERLLGR</sequence>
<evidence type="ECO:0000256" key="1">
    <source>
        <dbReference type="SAM" id="Phobius"/>
    </source>
</evidence>
<reference evidence="2 3" key="1">
    <citation type="journal article" date="2016" name="Nat. Commun.">
        <title>Thousands of microbial genomes shed light on interconnected biogeochemical processes in an aquifer system.</title>
        <authorList>
            <person name="Anantharaman K."/>
            <person name="Brown C.T."/>
            <person name="Hug L.A."/>
            <person name="Sharon I."/>
            <person name="Castelle C.J."/>
            <person name="Probst A.J."/>
            <person name="Thomas B.C."/>
            <person name="Singh A."/>
            <person name="Wilkins M.J."/>
            <person name="Karaoz U."/>
            <person name="Brodie E.L."/>
            <person name="Williams K.H."/>
            <person name="Hubbard S.S."/>
            <person name="Banfield J.F."/>
        </authorList>
    </citation>
    <scope>NUCLEOTIDE SEQUENCE [LARGE SCALE GENOMIC DNA]</scope>
</reference>
<feature type="transmembrane region" description="Helical" evidence="1">
    <location>
        <begin position="16"/>
        <end position="37"/>
    </location>
</feature>
<dbReference type="STRING" id="1798371.A2W14_02520"/>
<dbReference type="Proteomes" id="UP000176665">
    <property type="component" value="Unassembled WGS sequence"/>
</dbReference>